<organism evidence="2 3">
    <name type="scientific">Marinobacter zhejiangensis</name>
    <dbReference type="NCBI Taxonomy" id="488535"/>
    <lineage>
        <taxon>Bacteria</taxon>
        <taxon>Pseudomonadati</taxon>
        <taxon>Pseudomonadota</taxon>
        <taxon>Gammaproteobacteria</taxon>
        <taxon>Pseudomonadales</taxon>
        <taxon>Marinobacteraceae</taxon>
        <taxon>Marinobacter</taxon>
    </lineage>
</organism>
<dbReference type="Proteomes" id="UP000198519">
    <property type="component" value="Unassembled WGS sequence"/>
</dbReference>
<reference evidence="3" key="1">
    <citation type="submission" date="2016-10" db="EMBL/GenBank/DDBJ databases">
        <authorList>
            <person name="Varghese N."/>
            <person name="Submissions S."/>
        </authorList>
    </citation>
    <scope>NUCLEOTIDE SEQUENCE [LARGE SCALE GENOMIC DNA]</scope>
    <source>
        <strain evidence="3">CGMCC 1.7061</strain>
    </source>
</reference>
<evidence type="ECO:0000256" key="1">
    <source>
        <dbReference type="SAM" id="SignalP"/>
    </source>
</evidence>
<dbReference type="EMBL" id="FOUE01000001">
    <property type="protein sequence ID" value="SFL98599.1"/>
    <property type="molecule type" value="Genomic_DNA"/>
</dbReference>
<feature type="chain" id="PRO_5011476167" description="MetA-pathway of phenol degradation" evidence="1">
    <location>
        <begin position="24"/>
        <end position="263"/>
    </location>
</feature>
<dbReference type="OrthoDB" id="9809066at2"/>
<evidence type="ECO:0000313" key="3">
    <source>
        <dbReference type="Proteomes" id="UP000198519"/>
    </source>
</evidence>
<evidence type="ECO:0008006" key="4">
    <source>
        <dbReference type="Google" id="ProtNLM"/>
    </source>
</evidence>
<protein>
    <recommendedName>
        <fullName evidence="4">MetA-pathway of phenol degradation</fullName>
    </recommendedName>
</protein>
<sequence>MSRVLHSLVLALTLGLTTTAAHAQDSGNNAAAQANNPLANTTAFNIQNYYIDELTGTNEDANQLILRYAKPMTLGDANWVMRASLPFNSYPVGVNGAHEAGMGDFDIFAAYLIDTGNPAISFGVGPQVVAPTASEDAVGSEQWQAGLANVYFNATSAQFQYGYLLIYRGGVGDTNGRQRVNLVALQPFGFLQLGEGWYTGTAPLWNYDLTSDNYGVPVGLRLGKVFPTPKVVYNTFIEPQFSIADRGPGQPEFQLFMALNMQF</sequence>
<proteinExistence type="predicted"/>
<dbReference type="RefSeq" id="WP_092020636.1">
    <property type="nucleotide sequence ID" value="NZ_FOUE01000001.1"/>
</dbReference>
<accession>A0A1I4M5X0</accession>
<keyword evidence="3" id="KW-1185">Reference proteome</keyword>
<dbReference type="STRING" id="488535.SAMN04487963_0870"/>
<keyword evidence="1" id="KW-0732">Signal</keyword>
<gene>
    <name evidence="2" type="ORF">SAMN04487963_0870</name>
</gene>
<feature type="signal peptide" evidence="1">
    <location>
        <begin position="1"/>
        <end position="23"/>
    </location>
</feature>
<dbReference type="AlphaFoldDB" id="A0A1I4M5X0"/>
<evidence type="ECO:0000313" key="2">
    <source>
        <dbReference type="EMBL" id="SFL98599.1"/>
    </source>
</evidence>
<name>A0A1I4M5X0_9GAMM</name>